<keyword evidence="1" id="KW-0472">Membrane</keyword>
<keyword evidence="1" id="KW-0812">Transmembrane</keyword>
<keyword evidence="3" id="KW-1185">Reference proteome</keyword>
<evidence type="ECO:0000313" key="3">
    <source>
        <dbReference type="Proteomes" id="UP000887013"/>
    </source>
</evidence>
<comment type="caution">
    <text evidence="2">The sequence shown here is derived from an EMBL/GenBank/DDBJ whole genome shotgun (WGS) entry which is preliminary data.</text>
</comment>
<dbReference type="Proteomes" id="UP000887013">
    <property type="component" value="Unassembled WGS sequence"/>
</dbReference>
<sequence length="79" mass="8956">MLVILRPPANITGDVLLPWDTEETPALADVGLGIIGDIVQIFCLVILVIIGYFIAYRVFRMLQHHCYDVAREEFERPAN</sequence>
<dbReference type="EMBL" id="BMAW01056700">
    <property type="protein sequence ID" value="GFT07175.1"/>
    <property type="molecule type" value="Genomic_DNA"/>
</dbReference>
<evidence type="ECO:0000313" key="2">
    <source>
        <dbReference type="EMBL" id="GFT07175.1"/>
    </source>
</evidence>
<reference evidence="2" key="1">
    <citation type="submission" date="2020-08" db="EMBL/GenBank/DDBJ databases">
        <title>Multicomponent nature underlies the extraordinary mechanical properties of spider dragline silk.</title>
        <authorList>
            <person name="Kono N."/>
            <person name="Nakamura H."/>
            <person name="Mori M."/>
            <person name="Yoshida Y."/>
            <person name="Ohtoshi R."/>
            <person name="Malay A.D."/>
            <person name="Moran D.A.P."/>
            <person name="Tomita M."/>
            <person name="Numata K."/>
            <person name="Arakawa K."/>
        </authorList>
    </citation>
    <scope>NUCLEOTIDE SEQUENCE</scope>
</reference>
<evidence type="ECO:0000256" key="1">
    <source>
        <dbReference type="SAM" id="Phobius"/>
    </source>
</evidence>
<protein>
    <submittedName>
        <fullName evidence="2">Uncharacterized protein</fullName>
    </submittedName>
</protein>
<gene>
    <name evidence="2" type="ORF">NPIL_178941</name>
</gene>
<organism evidence="2 3">
    <name type="scientific">Nephila pilipes</name>
    <name type="common">Giant wood spider</name>
    <name type="synonym">Nephila maculata</name>
    <dbReference type="NCBI Taxonomy" id="299642"/>
    <lineage>
        <taxon>Eukaryota</taxon>
        <taxon>Metazoa</taxon>
        <taxon>Ecdysozoa</taxon>
        <taxon>Arthropoda</taxon>
        <taxon>Chelicerata</taxon>
        <taxon>Arachnida</taxon>
        <taxon>Araneae</taxon>
        <taxon>Araneomorphae</taxon>
        <taxon>Entelegynae</taxon>
        <taxon>Araneoidea</taxon>
        <taxon>Nephilidae</taxon>
        <taxon>Nephila</taxon>
    </lineage>
</organism>
<dbReference type="AlphaFoldDB" id="A0A8X6NCQ2"/>
<accession>A0A8X6NCQ2</accession>
<proteinExistence type="predicted"/>
<keyword evidence="1" id="KW-1133">Transmembrane helix</keyword>
<feature type="transmembrane region" description="Helical" evidence="1">
    <location>
        <begin position="30"/>
        <end position="55"/>
    </location>
</feature>
<name>A0A8X6NCQ2_NEPPI</name>